<dbReference type="Gene3D" id="3.30.470.20">
    <property type="entry name" value="ATP-grasp fold, B domain"/>
    <property type="match status" value="1"/>
</dbReference>
<organism evidence="7 8">
    <name type="scientific">Psylliodes chrysocephalus</name>
    <dbReference type="NCBI Taxonomy" id="3402493"/>
    <lineage>
        <taxon>Eukaryota</taxon>
        <taxon>Metazoa</taxon>
        <taxon>Ecdysozoa</taxon>
        <taxon>Arthropoda</taxon>
        <taxon>Hexapoda</taxon>
        <taxon>Insecta</taxon>
        <taxon>Pterygota</taxon>
        <taxon>Neoptera</taxon>
        <taxon>Endopterygota</taxon>
        <taxon>Coleoptera</taxon>
        <taxon>Polyphaga</taxon>
        <taxon>Cucujiformia</taxon>
        <taxon>Chrysomeloidea</taxon>
        <taxon>Chrysomelidae</taxon>
        <taxon>Galerucinae</taxon>
        <taxon>Alticini</taxon>
        <taxon>Psylliodes</taxon>
    </lineage>
</organism>
<evidence type="ECO:0000256" key="3">
    <source>
        <dbReference type="ARBA" id="ARBA00022598"/>
    </source>
</evidence>
<dbReference type="GO" id="GO:0060271">
    <property type="term" value="P:cilium assembly"/>
    <property type="evidence" value="ECO:0007669"/>
    <property type="project" value="TreeGrafter"/>
</dbReference>
<dbReference type="InterPro" id="IPR051437">
    <property type="entry name" value="TTLL_monoglycylase"/>
</dbReference>
<evidence type="ECO:0000256" key="6">
    <source>
        <dbReference type="SAM" id="MobiDB-lite"/>
    </source>
</evidence>
<dbReference type="PANTHER" id="PTHR45870">
    <property type="entry name" value="TUBULIN MONOGLYCYLASE TTLL3"/>
    <property type="match status" value="1"/>
</dbReference>
<dbReference type="EMBL" id="OV651829">
    <property type="protein sequence ID" value="CAH1104571.1"/>
    <property type="molecule type" value="Genomic_DNA"/>
</dbReference>
<comment type="subcellular location">
    <subcellularLocation>
        <location evidence="1">Cytoplasm</location>
    </subcellularLocation>
</comment>
<feature type="region of interest" description="Disordered" evidence="6">
    <location>
        <begin position="221"/>
        <end position="300"/>
    </location>
</feature>
<dbReference type="InterPro" id="IPR004344">
    <property type="entry name" value="TTL/TTLL_fam"/>
</dbReference>
<keyword evidence="2" id="KW-0963">Cytoplasm</keyword>
<protein>
    <recommendedName>
        <fullName evidence="9">Tubulin glycylase 3A</fullName>
    </recommendedName>
</protein>
<sequence>MMTDDYDLRKNLPSSTLEALETEITEILATCQNVVDKDTRIRLKQINNGNIFDYDTNTNIEKLAQDMTCILENFKQHLSIGKPDNDSRLKKKVKEIHDEKYGGKRKLEQLRKDEREKVKEHGENIKVTDTEDDKQAEAQKIKDIEKLMKQRNLDDRRPAWEKMTLDPNKKYLELYNASFLSKNRLLMPPEKSNKVITYKFTKTEGKTVTVVPSNKVSEKFRSSTSTSLIEKSKIVQKKSNTQKPNQNVKDVKTKSAKTSRDSSPSKKNDLDSNTPSRPSLKRKIQQRSSSSRSKDLQKSVSHISKIGENVRNCINVPPLKPPVIPTIENILKKTFIASKPLTKSLPRRSKTSISSNSPSVKSFTKCEKPSNLVITTHSANPGYSFVRTSSNSLSGSIMSLKKRSQMPKDVYNPFGVLKDEVDDAITKRRTFTVRGCYPVIRQALIRRGWIEKVHASYRDDTRALKNYLTLTMQELYDLTKLGQTHQIAKKVLRSKLLGPGHQVDLYWAPNYDSYQECYDKIKMTLINKIRWKSVSYTSKHGLCEASRQSFWFHLPGISKLNVPRSYRLAKEGDAEEFVKDFNTTAAMSLLKWVKSRCEVQHAKLMNTTGKVPLRMFDFAINECYKFLKRARHEDIDQEIKDALSHEWNEFLEYFYKIVHVGNLFKLEDHVTEVDMLRRANYVLERLRDYYPYLDMDGELNIWILKPTNSCRGIGIHMCRTLKYVLDTVKANPNRRYIIQKYIERPLLIYNTKFDIRQWFMISSTVPLTIWLYKVCYLRFSSQTYNLKKLHESIHLTNNSVQCKYRNAHQDPHLPTYCMWDSNEFRTYLIGKGQPSAFNDIVYPGMKECITAAVLMHHENMEKRRNTFEVYGADFILTEDFIPWLLEINANPALHASTPVTARLCPKLMEDVIKVVVDYERNKSANTGNFEMIYRATGKTDGPCREMKNMSVDGRPLNADYFYRSKWSPKDREAETTDWGLNRKIKNISRNPDTTDFGLVSVTGMKETLHSLLELLKNEKERRKAVKRRAIIEEPPYPFPMGVETWLEKRKST</sequence>
<keyword evidence="5" id="KW-0067">ATP-binding</keyword>
<dbReference type="GO" id="GO:0015630">
    <property type="term" value="C:microtubule cytoskeleton"/>
    <property type="evidence" value="ECO:0007669"/>
    <property type="project" value="TreeGrafter"/>
</dbReference>
<dbReference type="SUPFAM" id="SSF56059">
    <property type="entry name" value="Glutathione synthetase ATP-binding domain-like"/>
    <property type="match status" value="1"/>
</dbReference>
<dbReference type="GO" id="GO:0005524">
    <property type="term" value="F:ATP binding"/>
    <property type="evidence" value="ECO:0007669"/>
    <property type="project" value="UniProtKB-KW"/>
</dbReference>
<dbReference type="AlphaFoldDB" id="A0A9P0GB63"/>
<name>A0A9P0GB63_9CUCU</name>
<dbReference type="PROSITE" id="PS51221">
    <property type="entry name" value="TTL"/>
    <property type="match status" value="1"/>
</dbReference>
<dbReference type="GO" id="GO:0003341">
    <property type="term" value="P:cilium movement"/>
    <property type="evidence" value="ECO:0007669"/>
    <property type="project" value="TreeGrafter"/>
</dbReference>
<evidence type="ECO:0000256" key="2">
    <source>
        <dbReference type="ARBA" id="ARBA00022490"/>
    </source>
</evidence>
<dbReference type="OrthoDB" id="202825at2759"/>
<accession>A0A9P0GB63</accession>
<evidence type="ECO:0000256" key="4">
    <source>
        <dbReference type="ARBA" id="ARBA00022741"/>
    </source>
</evidence>
<dbReference type="Pfam" id="PF03133">
    <property type="entry name" value="TTL"/>
    <property type="match status" value="1"/>
</dbReference>
<proteinExistence type="predicted"/>
<reference evidence="7" key="1">
    <citation type="submission" date="2022-01" db="EMBL/GenBank/DDBJ databases">
        <authorList>
            <person name="King R."/>
        </authorList>
    </citation>
    <scope>NUCLEOTIDE SEQUENCE</scope>
</reference>
<evidence type="ECO:0008006" key="9">
    <source>
        <dbReference type="Google" id="ProtNLM"/>
    </source>
</evidence>
<feature type="compositionally biased region" description="Basic and acidic residues" evidence="6">
    <location>
        <begin position="249"/>
        <end position="270"/>
    </location>
</feature>
<dbReference type="PANTHER" id="PTHR45870:SF2">
    <property type="entry name" value="TUBULIN MONOGLYCYLASE TTLL3"/>
    <property type="match status" value="1"/>
</dbReference>
<evidence type="ECO:0000313" key="7">
    <source>
        <dbReference type="EMBL" id="CAH1104571.1"/>
    </source>
</evidence>
<dbReference type="Proteomes" id="UP001153636">
    <property type="component" value="Chromosome 17"/>
</dbReference>
<dbReference type="GO" id="GO:0070736">
    <property type="term" value="F:protein-glycine ligase activity, initiating"/>
    <property type="evidence" value="ECO:0007669"/>
    <property type="project" value="TreeGrafter"/>
</dbReference>
<evidence type="ECO:0000256" key="1">
    <source>
        <dbReference type="ARBA" id="ARBA00004496"/>
    </source>
</evidence>
<gene>
    <name evidence="7" type="ORF">PSYICH_LOCUS5569</name>
</gene>
<evidence type="ECO:0000313" key="8">
    <source>
        <dbReference type="Proteomes" id="UP001153636"/>
    </source>
</evidence>
<keyword evidence="8" id="KW-1185">Reference proteome</keyword>
<keyword evidence="3" id="KW-0436">Ligase</keyword>
<keyword evidence="4" id="KW-0547">Nucleotide-binding</keyword>
<evidence type="ECO:0000256" key="5">
    <source>
        <dbReference type="ARBA" id="ARBA00022840"/>
    </source>
</evidence>
<dbReference type="GO" id="GO:0005930">
    <property type="term" value="C:axoneme"/>
    <property type="evidence" value="ECO:0007669"/>
    <property type="project" value="TreeGrafter"/>
</dbReference>
<feature type="compositionally biased region" description="Polar residues" evidence="6">
    <location>
        <begin position="237"/>
        <end position="248"/>
    </location>
</feature>